<evidence type="ECO:0000256" key="12">
    <source>
        <dbReference type="ARBA" id="ARBA00062645"/>
    </source>
</evidence>
<keyword evidence="3" id="KW-0963">Cytoplasm</keyword>
<dbReference type="Proteomes" id="UP001626550">
    <property type="component" value="Unassembled WGS sequence"/>
</dbReference>
<dbReference type="PROSITE" id="PS51221">
    <property type="entry name" value="TTL"/>
    <property type="match status" value="1"/>
</dbReference>
<gene>
    <name evidence="19" type="primary">TTLL1</name>
    <name evidence="19" type="ORF">Ciccas_006488</name>
</gene>
<evidence type="ECO:0000256" key="5">
    <source>
        <dbReference type="ARBA" id="ARBA00022701"/>
    </source>
</evidence>
<evidence type="ECO:0000256" key="10">
    <source>
        <dbReference type="ARBA" id="ARBA00023273"/>
    </source>
</evidence>
<reference evidence="19 20" key="1">
    <citation type="submission" date="2024-11" db="EMBL/GenBank/DDBJ databases">
        <title>Adaptive evolution of stress response genes in parasites aligns with host niche diversity.</title>
        <authorList>
            <person name="Hahn C."/>
            <person name="Resl P."/>
        </authorList>
    </citation>
    <scope>NUCLEOTIDE SEQUENCE [LARGE SCALE GENOMIC DNA]</scope>
    <source>
        <strain evidence="19">EGGRZ-B1_66</strain>
        <tissue evidence="19">Body</tissue>
    </source>
</reference>
<keyword evidence="7" id="KW-0067">ATP-binding</keyword>
<name>A0ABD2Q612_9PLAT</name>
<evidence type="ECO:0000313" key="19">
    <source>
        <dbReference type="EMBL" id="KAL3314883.1"/>
    </source>
</evidence>
<evidence type="ECO:0000256" key="18">
    <source>
        <dbReference type="SAM" id="MobiDB-lite"/>
    </source>
</evidence>
<dbReference type="InterPro" id="IPR004344">
    <property type="entry name" value="TTL/TTLL_fam"/>
</dbReference>
<evidence type="ECO:0000256" key="14">
    <source>
        <dbReference type="ARBA" id="ARBA00075351"/>
    </source>
</evidence>
<evidence type="ECO:0000256" key="6">
    <source>
        <dbReference type="ARBA" id="ARBA00022741"/>
    </source>
</evidence>
<dbReference type="GO" id="GO:0070740">
    <property type="term" value="F:tubulin-glutamic acid ligase activity"/>
    <property type="evidence" value="ECO:0007669"/>
    <property type="project" value="UniProtKB-ARBA"/>
</dbReference>
<evidence type="ECO:0000256" key="7">
    <source>
        <dbReference type="ARBA" id="ARBA00022840"/>
    </source>
</evidence>
<dbReference type="PANTHER" id="PTHR12241">
    <property type="entry name" value="TUBULIN POLYGLUTAMYLASE"/>
    <property type="match status" value="1"/>
</dbReference>
<dbReference type="GO" id="GO:0005524">
    <property type="term" value="F:ATP binding"/>
    <property type="evidence" value="ECO:0007669"/>
    <property type="project" value="UniProtKB-KW"/>
</dbReference>
<dbReference type="EMBL" id="JBJKFK010000879">
    <property type="protein sequence ID" value="KAL3314883.1"/>
    <property type="molecule type" value="Genomic_DNA"/>
</dbReference>
<evidence type="ECO:0000256" key="15">
    <source>
        <dbReference type="ARBA" id="ARBA00080021"/>
    </source>
</evidence>
<comment type="similarity">
    <text evidence="2">Belongs to the tubulin polyglutamylase family.</text>
</comment>
<feature type="coiled-coil region" evidence="17">
    <location>
        <begin position="70"/>
        <end position="97"/>
    </location>
</feature>
<keyword evidence="5" id="KW-0493">Microtubule</keyword>
<comment type="subcellular location">
    <subcellularLocation>
        <location evidence="1">Cytoplasm</location>
        <location evidence="1">Cytoskeleton</location>
        <location evidence="1">Cilium basal body</location>
    </subcellularLocation>
</comment>
<dbReference type="SUPFAM" id="SSF56059">
    <property type="entry name" value="Glutathione synthetase ATP-binding domain-like"/>
    <property type="match status" value="1"/>
</dbReference>
<keyword evidence="10" id="KW-0966">Cell projection</keyword>
<accession>A0ABD2Q612</accession>
<dbReference type="AlphaFoldDB" id="A0ABD2Q612"/>
<keyword evidence="4" id="KW-0436">Ligase</keyword>
<evidence type="ECO:0000256" key="16">
    <source>
        <dbReference type="ARBA" id="ARBA00083073"/>
    </source>
</evidence>
<dbReference type="PANTHER" id="PTHR12241:SF31">
    <property type="entry name" value="POLYGLUTAMYLASE COMPLEX SUBUNIT TTLL1"/>
    <property type="match status" value="1"/>
</dbReference>
<evidence type="ECO:0000256" key="8">
    <source>
        <dbReference type="ARBA" id="ARBA00023069"/>
    </source>
</evidence>
<keyword evidence="6" id="KW-0547">Nucleotide-binding</keyword>
<keyword evidence="20" id="KW-1185">Reference proteome</keyword>
<comment type="caution">
    <text evidence="19">The sequence shown here is derived from an EMBL/GenBank/DDBJ whole genome shotgun (WGS) entry which is preliminary data.</text>
</comment>
<keyword evidence="8" id="KW-0969">Cilium</keyword>
<organism evidence="19 20">
    <name type="scientific">Cichlidogyrus casuarinus</name>
    <dbReference type="NCBI Taxonomy" id="1844966"/>
    <lineage>
        <taxon>Eukaryota</taxon>
        <taxon>Metazoa</taxon>
        <taxon>Spiralia</taxon>
        <taxon>Lophotrochozoa</taxon>
        <taxon>Platyhelminthes</taxon>
        <taxon>Monogenea</taxon>
        <taxon>Monopisthocotylea</taxon>
        <taxon>Dactylogyridea</taxon>
        <taxon>Ancyrocephalidae</taxon>
        <taxon>Cichlidogyrus</taxon>
    </lineage>
</organism>
<dbReference type="Gene3D" id="3.30.470.20">
    <property type="entry name" value="ATP-grasp fold, B domain"/>
    <property type="match status" value="1"/>
</dbReference>
<feature type="region of interest" description="Disordered" evidence="18">
    <location>
        <begin position="393"/>
        <end position="424"/>
    </location>
</feature>
<evidence type="ECO:0000256" key="3">
    <source>
        <dbReference type="ARBA" id="ARBA00022490"/>
    </source>
</evidence>
<evidence type="ECO:0000256" key="13">
    <source>
        <dbReference type="ARBA" id="ARBA00074800"/>
    </source>
</evidence>
<dbReference type="GO" id="GO:0005874">
    <property type="term" value="C:microtubule"/>
    <property type="evidence" value="ECO:0007669"/>
    <property type="project" value="UniProtKB-KW"/>
</dbReference>
<feature type="compositionally biased region" description="Polar residues" evidence="18">
    <location>
        <begin position="393"/>
        <end position="417"/>
    </location>
</feature>
<sequence length="424" mass="48790">MSVIKCACDIEKSVLLNNIDNRNWELVDQDDHWNIFWASVSSIRSIFNVENGSRLADDQLINHFPNHFELTRKDLLIKNLKRYCKDLERERSILATKDEKGNYIHLDFIPTSFALPQEYSLFVESFKKTPSATWILKPSSKSRGVGIFLVNKISQVKRWARYSKSSSHLPLNTTRESHVISKYIDRPLLIGGKKFDLRLYVLVTSYKPLKCYLFKLGFCRFCTVKYSTNAEELDNMYVHLTNVSVQKSASLYNNIHGGKWSLKNFRIWLEGTRGREVTTKLFNQINWIIVHSLKAVANVIINDRHSFECYGYDIIVDDALKPWLIEVNASPSLSATTASDRVLKFKLINDILNLLVKNNGKVDVRNKQVDDLSLGHFDLLLDESLVPPGFFQRTSNTKQPVTARSHSSKPKPTSDNRPCTAIWK</sequence>
<evidence type="ECO:0000256" key="4">
    <source>
        <dbReference type="ARBA" id="ARBA00022598"/>
    </source>
</evidence>
<proteinExistence type="inferred from homology"/>
<evidence type="ECO:0000256" key="1">
    <source>
        <dbReference type="ARBA" id="ARBA00004120"/>
    </source>
</evidence>
<keyword evidence="9" id="KW-0206">Cytoskeleton</keyword>
<evidence type="ECO:0000256" key="9">
    <source>
        <dbReference type="ARBA" id="ARBA00023212"/>
    </source>
</evidence>
<evidence type="ECO:0000256" key="17">
    <source>
        <dbReference type="SAM" id="Coils"/>
    </source>
</evidence>
<dbReference type="FunFam" id="3.30.470.20:FF:000033">
    <property type="entry name" value="Probable tubulin polyglutamylase TTLL1"/>
    <property type="match status" value="1"/>
</dbReference>
<evidence type="ECO:0000256" key="11">
    <source>
        <dbReference type="ARBA" id="ARBA00052959"/>
    </source>
</evidence>
<comment type="catalytic activity">
    <reaction evidence="11">
        <text>(L-glutamyl)(n)-gamma-L-glutamyl-L-glutamyl-[protein] + L-glutamate + ATP = (L-glutamyl)(n+1)-gamma-L-glutamyl-L-glutamyl-[protein] + ADP + phosphate + H(+)</text>
        <dbReference type="Rhea" id="RHEA:60148"/>
        <dbReference type="Rhea" id="RHEA-COMP:15519"/>
        <dbReference type="Rhea" id="RHEA-COMP:15675"/>
        <dbReference type="ChEBI" id="CHEBI:15378"/>
        <dbReference type="ChEBI" id="CHEBI:29985"/>
        <dbReference type="ChEBI" id="CHEBI:30616"/>
        <dbReference type="ChEBI" id="CHEBI:43474"/>
        <dbReference type="ChEBI" id="CHEBI:143623"/>
        <dbReference type="ChEBI" id="CHEBI:456216"/>
    </reaction>
    <physiologicalReaction direction="left-to-right" evidence="11">
        <dbReference type="Rhea" id="RHEA:60149"/>
    </physiologicalReaction>
</comment>
<dbReference type="Pfam" id="PF03133">
    <property type="entry name" value="TTL"/>
    <property type="match status" value="1"/>
</dbReference>
<protein>
    <recommendedName>
        <fullName evidence="13">Polyglutamylase complex subunit TTLL1</fullName>
    </recommendedName>
    <alternativeName>
        <fullName evidence="14">Tubulin polyglutamylase TTLL1</fullName>
    </alternativeName>
    <alternativeName>
        <fullName evidence="16">Tubulin polyglutamylase complex subunit 3</fullName>
    </alternativeName>
    <alternativeName>
        <fullName evidence="15">Tubulin--tyrosine ligase-like protein 1</fullName>
    </alternativeName>
</protein>
<keyword evidence="17" id="KW-0175">Coiled coil</keyword>
<evidence type="ECO:0000313" key="20">
    <source>
        <dbReference type="Proteomes" id="UP001626550"/>
    </source>
</evidence>
<comment type="subunit">
    <text evidence="12">Part of the neuronal tubulin polyglutamylase complex which contains TPGS1, TPGS2, TTLL1, LRRC49 and NICN1. Interacts with PCM1, CSTPP1 and LRRC49.</text>
</comment>
<evidence type="ECO:0000256" key="2">
    <source>
        <dbReference type="ARBA" id="ARBA00006118"/>
    </source>
</evidence>